<proteinExistence type="predicted"/>
<sequence>MSIARACYVSIMPLFQTILSFIRSLCGGNRANKRVDMNEIPFEVVVDNFGAHKGEERASLLQNADSWDDADWDKKEEVNDKIEQWRQTNQPKADHSAPAEDDLFSTLEPTITSARKVVLKPKGFQQSAQQQKRSLFEFNEESMVSKYFY</sequence>
<gene>
    <name evidence="1" type="ORF">CAMP_LOCUS16977</name>
</gene>
<name>A0A9P1J0C6_9PELO</name>
<comment type="caution">
    <text evidence="1">The sequence shown here is derived from an EMBL/GenBank/DDBJ whole genome shotgun (WGS) entry which is preliminary data.</text>
</comment>
<dbReference type="InterPro" id="IPR017025">
    <property type="entry name" value="Cancer-assoc_antigen_RCAS1"/>
</dbReference>
<dbReference type="EMBL" id="CANHGI010000006">
    <property type="protein sequence ID" value="CAI5454340.1"/>
    <property type="molecule type" value="Genomic_DNA"/>
</dbReference>
<dbReference type="AlphaFoldDB" id="A0A9P1J0C6"/>
<protein>
    <submittedName>
        <fullName evidence="1">Uncharacterized protein</fullName>
    </submittedName>
</protein>
<dbReference type="PANTHER" id="PTHR15208">
    <property type="entry name" value="RECEPTOR-BINDING CANCER ANTIGEN EXPRESSED ON SISO CELLS CANCER ASSOCIATED SURFACE ANTIGEN RCAS1 ESTROGEN RECEPTOR-BINDING FRAGMENT- ASSOCIATED GENE 9 PROTEIN"/>
    <property type="match status" value="1"/>
</dbReference>
<dbReference type="Proteomes" id="UP001152747">
    <property type="component" value="Unassembled WGS sequence"/>
</dbReference>
<evidence type="ECO:0000313" key="2">
    <source>
        <dbReference type="Proteomes" id="UP001152747"/>
    </source>
</evidence>
<evidence type="ECO:0000313" key="1">
    <source>
        <dbReference type="EMBL" id="CAI5454340.1"/>
    </source>
</evidence>
<accession>A0A9P1J0C6</accession>
<dbReference type="PANTHER" id="PTHR15208:SF2">
    <property type="entry name" value="RECEPTOR-BINDING CANCER ANTIGEN EXPRESSED ON SISO CELLS"/>
    <property type="match status" value="1"/>
</dbReference>
<keyword evidence="2" id="KW-1185">Reference proteome</keyword>
<dbReference type="GO" id="GO:0030141">
    <property type="term" value="C:secretory granule"/>
    <property type="evidence" value="ECO:0007669"/>
    <property type="project" value="TreeGrafter"/>
</dbReference>
<dbReference type="OrthoDB" id="10017216at2759"/>
<reference evidence="1" key="1">
    <citation type="submission" date="2022-11" db="EMBL/GenBank/DDBJ databases">
        <authorList>
            <person name="Kikuchi T."/>
        </authorList>
    </citation>
    <scope>NUCLEOTIDE SEQUENCE</scope>
    <source>
        <strain evidence="1">PS1010</strain>
    </source>
</reference>
<organism evidence="1 2">
    <name type="scientific">Caenorhabditis angaria</name>
    <dbReference type="NCBI Taxonomy" id="860376"/>
    <lineage>
        <taxon>Eukaryota</taxon>
        <taxon>Metazoa</taxon>
        <taxon>Ecdysozoa</taxon>
        <taxon>Nematoda</taxon>
        <taxon>Chromadorea</taxon>
        <taxon>Rhabditida</taxon>
        <taxon>Rhabditina</taxon>
        <taxon>Rhabditomorpha</taxon>
        <taxon>Rhabditoidea</taxon>
        <taxon>Rhabditidae</taxon>
        <taxon>Peloderinae</taxon>
        <taxon>Caenorhabditis</taxon>
    </lineage>
</organism>